<evidence type="ECO:0000256" key="2">
    <source>
        <dbReference type="ARBA" id="ARBA00012652"/>
    </source>
</evidence>
<dbReference type="GO" id="GO:0030596">
    <property type="term" value="F:alpha-L-rhamnosidase activity"/>
    <property type="evidence" value="ECO:0007669"/>
    <property type="project" value="UniProtKB-EC"/>
</dbReference>
<dbReference type="Proteomes" id="UP000321291">
    <property type="component" value="Chromosome"/>
</dbReference>
<dbReference type="SUPFAM" id="SSF48208">
    <property type="entry name" value="Six-hairpin glycosidases"/>
    <property type="match status" value="1"/>
</dbReference>
<name>A0A5B8VGS2_9BACT</name>
<dbReference type="OrthoDB" id="9766741at2"/>
<feature type="domain" description="Alpha-L-rhamnosidase six-hairpin glycosidase" evidence="5">
    <location>
        <begin position="79"/>
        <end position="421"/>
    </location>
</feature>
<dbReference type="InterPro" id="IPR035396">
    <property type="entry name" value="Bac_rhamnosid6H"/>
</dbReference>
<dbReference type="Gene3D" id="2.60.120.260">
    <property type="entry name" value="Galactose-binding domain-like"/>
    <property type="match status" value="1"/>
</dbReference>
<dbReference type="Gene3D" id="2.60.420.10">
    <property type="entry name" value="Maltose phosphorylase, domain 3"/>
    <property type="match status" value="1"/>
</dbReference>
<evidence type="ECO:0000313" key="7">
    <source>
        <dbReference type="EMBL" id="QEC70807.1"/>
    </source>
</evidence>
<dbReference type="InterPro" id="IPR012341">
    <property type="entry name" value="6hp_glycosidase-like_sf"/>
</dbReference>
<accession>A0A5B8VGS2</accession>
<evidence type="ECO:0000259" key="6">
    <source>
        <dbReference type="Pfam" id="PF17390"/>
    </source>
</evidence>
<proteinExistence type="predicted"/>
<dbReference type="Pfam" id="PF05592">
    <property type="entry name" value="Bac_rhamnosid"/>
    <property type="match status" value="1"/>
</dbReference>
<reference evidence="7 8" key="1">
    <citation type="journal article" date="2017" name="Int. J. Syst. Evol. Microbiol.">
        <title>Arachidicoccus ginsenosidivorans sp. nov., with ginsenoside-converting activity isolated from ginseng cultivating soil.</title>
        <authorList>
            <person name="Siddiqi M.Z."/>
            <person name="Aslam Z."/>
            <person name="Im W.T."/>
        </authorList>
    </citation>
    <scope>NUCLEOTIDE SEQUENCE [LARGE SCALE GENOMIC DNA]</scope>
    <source>
        <strain evidence="7 8">Gsoil 809</strain>
    </source>
</reference>
<dbReference type="InterPro" id="IPR008928">
    <property type="entry name" value="6-hairpin_glycosidase_sf"/>
</dbReference>
<dbReference type="AlphaFoldDB" id="A0A5B8VGS2"/>
<dbReference type="PANTHER" id="PTHR33307:SF11">
    <property type="entry name" value="ALPHA-L-RHAMNOSIDASE"/>
    <property type="match status" value="1"/>
</dbReference>
<keyword evidence="8" id="KW-1185">Reference proteome</keyword>
<dbReference type="InterPro" id="IPR035398">
    <property type="entry name" value="Bac_rhamnosid_C"/>
</dbReference>
<evidence type="ECO:0000256" key="3">
    <source>
        <dbReference type="ARBA" id="ARBA00022801"/>
    </source>
</evidence>
<dbReference type="InterPro" id="IPR016007">
    <property type="entry name" value="Alpha_rhamnosid"/>
</dbReference>
<evidence type="ECO:0000259" key="5">
    <source>
        <dbReference type="Pfam" id="PF17389"/>
    </source>
</evidence>
<dbReference type="KEGG" id="agi:FSB73_03030"/>
<gene>
    <name evidence="7" type="ORF">FSB73_03030</name>
</gene>
<dbReference type="GO" id="GO:0005975">
    <property type="term" value="P:carbohydrate metabolic process"/>
    <property type="evidence" value="ECO:0007669"/>
    <property type="project" value="InterPro"/>
</dbReference>
<evidence type="ECO:0000256" key="1">
    <source>
        <dbReference type="ARBA" id="ARBA00001445"/>
    </source>
</evidence>
<dbReference type="RefSeq" id="WP_146780067.1">
    <property type="nucleotide sequence ID" value="NZ_CP042434.1"/>
</dbReference>
<sequence length="550" mass="62406">MPAELMTARYTANQKATGKYRLIYVLEKDGLQSWHPKFTYYGFRYIQLKGAVPKGKPNPNGKPVVKLMETWHIRNSAPEAGHFSCSSDLFNKTSELIRWAIKSNMMSLFTDCPHREKLGWLEQLHLMGSSVRYNYQIHHLLTKSLSDMRAAQTKDGLIPEIAPEYTVFTWGGDMFRDSPEWGSSAIIVPWYLYSWYGDSSALKDNYAMMARYHNYLKGKAKNHILYQGLGDWYDLGPKPPGTSQLTPKGLTATAIYYYDLGILSNTAQLLDKQTDRQEFIQEAAQVKSAFNQQFLHEGTDSAGGKTAYYGAGSQTADAMALYMDLVPDHLHDLVVHHLVTGIIQNNYRLTAGDIGYRYLLRVLEAEGYNDLIFKMNNRSDVPGYGYQIAHGATALTESWQALPSVSNNHFMLGHLMEWFYSGLLGIRLDFASKEHPGHPYLVIAPEMVGGLSWAKGDYMTPYGQVKVYWQKHKEAIELRLQVPVGLTAEVRLPYQKQTALTTKKQKKDSENAPVQIKTVHGKKYFVTMASSGDHIYKLQPKHSSINWLNK</sequence>
<dbReference type="PANTHER" id="PTHR33307">
    <property type="entry name" value="ALPHA-RHAMNOSIDASE (EUROFUNG)"/>
    <property type="match status" value="1"/>
</dbReference>
<dbReference type="InterPro" id="IPR008902">
    <property type="entry name" value="Rhamnosid_concanavalin"/>
</dbReference>
<dbReference type="Pfam" id="PF17389">
    <property type="entry name" value="Bac_rhamnosid6H"/>
    <property type="match status" value="1"/>
</dbReference>
<evidence type="ECO:0000259" key="4">
    <source>
        <dbReference type="Pfam" id="PF05592"/>
    </source>
</evidence>
<protein>
    <recommendedName>
        <fullName evidence="2">alpha-L-rhamnosidase</fullName>
        <ecNumber evidence="2">3.2.1.40</ecNumber>
    </recommendedName>
</protein>
<evidence type="ECO:0000313" key="8">
    <source>
        <dbReference type="Proteomes" id="UP000321291"/>
    </source>
</evidence>
<dbReference type="EC" id="3.2.1.40" evidence="2"/>
<keyword evidence="3" id="KW-0378">Hydrolase</keyword>
<dbReference type="EMBL" id="CP042434">
    <property type="protein sequence ID" value="QEC70807.1"/>
    <property type="molecule type" value="Genomic_DNA"/>
</dbReference>
<organism evidence="7 8">
    <name type="scientific">Arachidicoccus ginsenosidivorans</name>
    <dbReference type="NCBI Taxonomy" id="496057"/>
    <lineage>
        <taxon>Bacteria</taxon>
        <taxon>Pseudomonadati</taxon>
        <taxon>Bacteroidota</taxon>
        <taxon>Chitinophagia</taxon>
        <taxon>Chitinophagales</taxon>
        <taxon>Chitinophagaceae</taxon>
        <taxon>Arachidicoccus</taxon>
    </lineage>
</organism>
<dbReference type="Gene3D" id="1.50.10.10">
    <property type="match status" value="1"/>
</dbReference>
<feature type="domain" description="Alpha-L-rhamnosidase C-terminal" evidence="6">
    <location>
        <begin position="434"/>
        <end position="505"/>
    </location>
</feature>
<feature type="domain" description="Alpha-L-rhamnosidase concanavalin-like" evidence="4">
    <location>
        <begin position="4"/>
        <end position="54"/>
    </location>
</feature>
<dbReference type="Pfam" id="PF17390">
    <property type="entry name" value="Bac_rhamnosid_C"/>
    <property type="match status" value="1"/>
</dbReference>
<comment type="catalytic activity">
    <reaction evidence="1">
        <text>Hydrolysis of terminal non-reducing alpha-L-rhamnose residues in alpha-L-rhamnosides.</text>
        <dbReference type="EC" id="3.2.1.40"/>
    </reaction>
</comment>